<feature type="transmembrane region" description="Helical" evidence="1">
    <location>
        <begin position="71"/>
        <end position="89"/>
    </location>
</feature>
<accession>A0A2Z7B7A6</accession>
<organism evidence="2 3">
    <name type="scientific">Dorcoceras hygrometricum</name>
    <dbReference type="NCBI Taxonomy" id="472368"/>
    <lineage>
        <taxon>Eukaryota</taxon>
        <taxon>Viridiplantae</taxon>
        <taxon>Streptophyta</taxon>
        <taxon>Embryophyta</taxon>
        <taxon>Tracheophyta</taxon>
        <taxon>Spermatophyta</taxon>
        <taxon>Magnoliopsida</taxon>
        <taxon>eudicotyledons</taxon>
        <taxon>Gunneridae</taxon>
        <taxon>Pentapetalae</taxon>
        <taxon>asterids</taxon>
        <taxon>lamiids</taxon>
        <taxon>Lamiales</taxon>
        <taxon>Gesneriaceae</taxon>
        <taxon>Didymocarpoideae</taxon>
        <taxon>Trichosporeae</taxon>
        <taxon>Loxocarpinae</taxon>
        <taxon>Dorcoceras</taxon>
    </lineage>
</organism>
<evidence type="ECO:0000313" key="3">
    <source>
        <dbReference type="Proteomes" id="UP000250235"/>
    </source>
</evidence>
<gene>
    <name evidence="2" type="ORF">F511_39647</name>
</gene>
<sequence length="222" mass="24709">MVNAGQSFVACDWLCFVSCDWWYAVACDWYFAKASDWMTSVLREIVRYCSLQLVVVTVASDWMAYAMRRRFGLAWFGVSAASFFASAAIPVNSRRFRWLFCSCEVALDSSREALSSYTIFGSFVGWIESAKLLFLRVISSLQICAGSELLRSLRKLRFEGERQYRTLIFPAGFLPHLEHTQWPPFVADSVELCIDSLTSILGNPGNTAGRGFNPAGGAPGGG</sequence>
<reference evidence="2 3" key="1">
    <citation type="journal article" date="2015" name="Proc. Natl. Acad. Sci. U.S.A.">
        <title>The resurrection genome of Boea hygrometrica: A blueprint for survival of dehydration.</title>
        <authorList>
            <person name="Xiao L."/>
            <person name="Yang G."/>
            <person name="Zhang L."/>
            <person name="Yang X."/>
            <person name="Zhao S."/>
            <person name="Ji Z."/>
            <person name="Zhou Q."/>
            <person name="Hu M."/>
            <person name="Wang Y."/>
            <person name="Chen M."/>
            <person name="Xu Y."/>
            <person name="Jin H."/>
            <person name="Xiao X."/>
            <person name="Hu G."/>
            <person name="Bao F."/>
            <person name="Hu Y."/>
            <person name="Wan P."/>
            <person name="Li L."/>
            <person name="Deng X."/>
            <person name="Kuang T."/>
            <person name="Xiang C."/>
            <person name="Zhu J.K."/>
            <person name="Oliver M.J."/>
            <person name="He Y."/>
        </authorList>
    </citation>
    <scope>NUCLEOTIDE SEQUENCE [LARGE SCALE GENOMIC DNA]</scope>
    <source>
        <strain evidence="3">cv. XS01</strain>
    </source>
</reference>
<keyword evidence="3" id="KW-1185">Reference proteome</keyword>
<name>A0A2Z7B7A6_9LAMI</name>
<keyword evidence="1" id="KW-0472">Membrane</keyword>
<dbReference type="Proteomes" id="UP000250235">
    <property type="component" value="Unassembled WGS sequence"/>
</dbReference>
<evidence type="ECO:0000256" key="1">
    <source>
        <dbReference type="SAM" id="Phobius"/>
    </source>
</evidence>
<proteinExistence type="predicted"/>
<dbReference type="EMBL" id="KV010307">
    <property type="protein sequence ID" value="KZV27757.1"/>
    <property type="molecule type" value="Genomic_DNA"/>
</dbReference>
<evidence type="ECO:0000313" key="2">
    <source>
        <dbReference type="EMBL" id="KZV27757.1"/>
    </source>
</evidence>
<keyword evidence="1" id="KW-0812">Transmembrane</keyword>
<keyword evidence="1" id="KW-1133">Transmembrane helix</keyword>
<dbReference type="AlphaFoldDB" id="A0A2Z7B7A6"/>
<protein>
    <submittedName>
        <fullName evidence="2">Uncharacterized protein</fullName>
    </submittedName>
</protein>